<proteinExistence type="predicted"/>
<dbReference type="CDD" id="cd16439">
    <property type="entry name" value="beta_Kdo_transferase_KpsC_2"/>
    <property type="match status" value="1"/>
</dbReference>
<dbReference type="GO" id="GO:0015774">
    <property type="term" value="P:polysaccharide transport"/>
    <property type="evidence" value="ECO:0007669"/>
    <property type="project" value="InterPro"/>
</dbReference>
<evidence type="ECO:0000313" key="1">
    <source>
        <dbReference type="EMBL" id="QTN35974.1"/>
    </source>
</evidence>
<dbReference type="CDD" id="cd16440">
    <property type="entry name" value="beta_Kdo_transferase_KpsC_1"/>
    <property type="match status" value="1"/>
</dbReference>
<evidence type="ECO:0000313" key="2">
    <source>
        <dbReference type="Proteomes" id="UP000665026"/>
    </source>
</evidence>
<dbReference type="Proteomes" id="UP000665026">
    <property type="component" value="Chromosome"/>
</dbReference>
<dbReference type="EMBL" id="CP060010">
    <property type="protein sequence ID" value="QTN35974.1"/>
    <property type="molecule type" value="Genomic_DNA"/>
</dbReference>
<dbReference type="Pfam" id="PF05159">
    <property type="entry name" value="Capsule_synth"/>
    <property type="match status" value="3"/>
</dbReference>
<sequence length="659" mass="73117">MKDPHAEDQNPRRVFVYNGGFLWQRRLRRIMQLAGFPIALGRPNEGDLVGVWGQSPIAPRGEAMAARYDVPLLRVEDAFLRSLHPGRAGEPPMGLLIDQSGVHFDGRTPSDLETLLATHPLDDAALLTRARAAIERIQDAHLSKYNAFLPDAPAPSPGYVLVIDQTRDDAAVRASGSTDADFQEMLVMAQEEHPGVPVLIKTHTETQQGFREGYFGQKDVNERVKLWDQPISPWVLFEGAVGVYTMSSQMGFEAIYAGHKPRVFGQPFYAGWGLTTDQNAPARRQRVLTKAQLFAAAMMLYPTWYDPLRDQLCEIEDVIGALEAQARAWREDHQGWTGDNIRLWKRAHFQKFFGDTKRMGFGKAKPERPAMVWGASDQDATRVEDGFLRSRGLGAELVPPLSLILDRSGIYFDPSRPSDLERLISKRTRLSPAQTQRAARLIETITAHHLSKYNLDGQLPPLPAGHRILVPGQVEDDASILLGAGDIRTNLDLLTAVRQANPDAAIVYKEHPDVVAGLRTGKVENAGDIADVVITDANISALLAEVQEVQTMTSLTGFEALMRGLPVTTYGVPFYAGWGLTRDMSEVPERRTARPSLEGLVHACLIDYPRYFDAKAVLPCSVEHAVNLLKSGEIAHPGRLNRLLSKAQGVFASYQHLWR</sequence>
<protein>
    <submittedName>
        <fullName evidence="1">Capsular polysaccharide biosynthesis protein</fullName>
    </submittedName>
</protein>
<dbReference type="KEGG" id="cact:HZ995_00115"/>
<organism evidence="1 2">
    <name type="scientific">Cognatishimia activa</name>
    <dbReference type="NCBI Taxonomy" id="1715691"/>
    <lineage>
        <taxon>Bacteria</taxon>
        <taxon>Pseudomonadati</taxon>
        <taxon>Pseudomonadota</taxon>
        <taxon>Alphaproteobacteria</taxon>
        <taxon>Rhodobacterales</taxon>
        <taxon>Paracoccaceae</taxon>
        <taxon>Cognatishimia</taxon>
    </lineage>
</organism>
<accession>A0A975EPY0</accession>
<dbReference type="GO" id="GO:0000271">
    <property type="term" value="P:polysaccharide biosynthetic process"/>
    <property type="evidence" value="ECO:0007669"/>
    <property type="project" value="InterPro"/>
</dbReference>
<dbReference type="AlphaFoldDB" id="A0A975EPY0"/>
<gene>
    <name evidence="1" type="ORF">HZ995_00115</name>
</gene>
<dbReference type="RefSeq" id="WP_209356678.1">
    <property type="nucleotide sequence ID" value="NZ_CP060010.1"/>
</dbReference>
<name>A0A975EPY0_9RHOB</name>
<dbReference type="InterPro" id="IPR007833">
    <property type="entry name" value="Capsule_polysaccharide_synth"/>
</dbReference>
<reference evidence="1" key="1">
    <citation type="submission" date="2020-07" db="EMBL/GenBank/DDBJ databases">
        <title>Genome sequences of bacteria associated with the marine, planktonic diatom Thalassiosira profunda strain ECT2AJA-044.</title>
        <authorList>
            <person name="Gargas C.B."/>
            <person name="Roberts W.R."/>
            <person name="Alverson A.J."/>
        </authorList>
    </citation>
    <scope>NUCLEOTIDE SEQUENCE</scope>
    <source>
        <strain evidence="1">ECT2AJA-044</strain>
    </source>
</reference>